<dbReference type="AlphaFoldDB" id="A0A9X2YNP6"/>
<sequence length="154" mass="16330">MTTKTPKYMAVQAAAIIVAAAFLIVGAAGFIPGLTSHYDRLEWAGHHSGAMLFGTFAVSGLHNAVHLAFGVVGLLSARSYVGSRLYLLGGGMAYLGLWVYGLLIDRGSPANFVPLNNADNWLHLGLGAGMLLLGLTLSGRRDPTKQRVRRRAPA</sequence>
<keyword evidence="3" id="KW-1185">Reference proteome</keyword>
<reference evidence="2" key="2">
    <citation type="journal article" date="2022" name="BMC Genomics">
        <title>Comparative genome analysis of mycobacteria focusing on tRNA and non-coding RNA.</title>
        <authorList>
            <person name="Behra P.R.K."/>
            <person name="Pettersson B.M.F."/>
            <person name="Ramesh M."/>
            <person name="Das S."/>
            <person name="Dasgupta S."/>
            <person name="Kirsebom L.A."/>
        </authorList>
    </citation>
    <scope>NUCLEOTIDE SEQUENCE</scope>
    <source>
        <strain evidence="2">DSM 44615</strain>
    </source>
</reference>
<keyword evidence="1" id="KW-0812">Transmembrane</keyword>
<name>A0A9X2YNP6_9MYCO</name>
<feature type="transmembrane region" description="Helical" evidence="1">
    <location>
        <begin position="12"/>
        <end position="31"/>
    </location>
</feature>
<keyword evidence="1" id="KW-0472">Membrane</keyword>
<evidence type="ECO:0000256" key="1">
    <source>
        <dbReference type="SAM" id="Phobius"/>
    </source>
</evidence>
<dbReference type="EMBL" id="JACKSJ010000093">
    <property type="protein sequence ID" value="MCV7170695.1"/>
    <property type="molecule type" value="Genomic_DNA"/>
</dbReference>
<feature type="transmembrane region" description="Helical" evidence="1">
    <location>
        <begin position="121"/>
        <end position="139"/>
    </location>
</feature>
<keyword evidence="1" id="KW-1133">Transmembrane helix</keyword>
<dbReference type="RefSeq" id="WP_264012876.1">
    <property type="nucleotide sequence ID" value="NZ_JACKSJ010000093.1"/>
</dbReference>
<evidence type="ECO:0000313" key="2">
    <source>
        <dbReference type="EMBL" id="MCV7170695.1"/>
    </source>
</evidence>
<reference evidence="2" key="1">
    <citation type="submission" date="2020-07" db="EMBL/GenBank/DDBJ databases">
        <authorList>
            <person name="Pettersson B.M.F."/>
            <person name="Behra P.R.K."/>
            <person name="Ramesh M."/>
            <person name="Das S."/>
            <person name="Dasgupta S."/>
            <person name="Kirsebom L.A."/>
        </authorList>
    </citation>
    <scope>NUCLEOTIDE SEQUENCE</scope>
    <source>
        <strain evidence="2">DSM 44615</strain>
    </source>
</reference>
<evidence type="ECO:0000313" key="3">
    <source>
        <dbReference type="Proteomes" id="UP001140293"/>
    </source>
</evidence>
<gene>
    <name evidence="2" type="ORF">H7I41_12295</name>
</gene>
<organism evidence="2 3">
    <name type="scientific">[Mycobacterium] manitobense</name>
    <dbReference type="NCBI Taxonomy" id="190147"/>
    <lineage>
        <taxon>Bacteria</taxon>
        <taxon>Bacillati</taxon>
        <taxon>Actinomycetota</taxon>
        <taxon>Actinomycetes</taxon>
        <taxon>Mycobacteriales</taxon>
        <taxon>Mycobacteriaceae</taxon>
        <taxon>Mycolicibacterium</taxon>
    </lineage>
</organism>
<feature type="transmembrane region" description="Helical" evidence="1">
    <location>
        <begin position="51"/>
        <end position="73"/>
    </location>
</feature>
<accession>A0A9X2YNP6</accession>
<proteinExistence type="predicted"/>
<comment type="caution">
    <text evidence="2">The sequence shown here is derived from an EMBL/GenBank/DDBJ whole genome shotgun (WGS) entry which is preliminary data.</text>
</comment>
<dbReference type="Proteomes" id="UP001140293">
    <property type="component" value="Unassembled WGS sequence"/>
</dbReference>
<feature type="transmembrane region" description="Helical" evidence="1">
    <location>
        <begin position="85"/>
        <end position="101"/>
    </location>
</feature>
<protein>
    <submittedName>
        <fullName evidence="2">DUF4383 domain-containing protein</fullName>
    </submittedName>
</protein>
<dbReference type="Pfam" id="PF14325">
    <property type="entry name" value="DUF4383"/>
    <property type="match status" value="1"/>
</dbReference>